<dbReference type="AlphaFoldDB" id="A0A6L8Q8F4"/>
<accession>A0A6L8Q8F4</accession>
<dbReference type="RefSeq" id="WP_161128310.1">
    <property type="nucleotide sequence ID" value="NZ_JAKNFC010000049.1"/>
</dbReference>
<dbReference type="Gene3D" id="3.40.960.10">
    <property type="entry name" value="VSR Endonuclease"/>
    <property type="match status" value="1"/>
</dbReference>
<feature type="domain" description="DUF559" evidence="1">
    <location>
        <begin position="218"/>
        <end position="287"/>
    </location>
</feature>
<dbReference type="Proteomes" id="UP000472380">
    <property type="component" value="Unassembled WGS sequence"/>
</dbReference>
<sequence length="316" mass="34866">MSKLILFGDTALELYAHLAARPSDSIAFRGKPPAETAPTTAGITYLAQLFPWLTQPAHVLVFDPDDRRQKLARCHVAPQSVVESPLYRVANGIFVPSPELALIQASRGKRLEEVASLGTSLCSAFCLAEDSSTLLARTPLTLPTDIAKVSDGHRDVPGCAHARSAFHWMLAKAASPRECALGLVLHLPPRFGGYGLPRPLLNEPIELTEADKRLADRSHYVADLLWQKQQVIVEYDSDAFHLTSASHHHDSVRRAVLENAGYRVISITRNHLVSIDEMNRAAATIARALKHPLRFRVQDFGQRQTRLWTTLGLGGR</sequence>
<dbReference type="Pfam" id="PF04480">
    <property type="entry name" value="DUF559"/>
    <property type="match status" value="1"/>
</dbReference>
<gene>
    <name evidence="2" type="ORF">FM068_09870</name>
</gene>
<dbReference type="InterPro" id="IPR007569">
    <property type="entry name" value="DUF559"/>
</dbReference>
<comment type="caution">
    <text evidence="2">The sequence shown here is derived from an EMBL/GenBank/DDBJ whole genome shotgun (WGS) entry which is preliminary data.</text>
</comment>
<dbReference type="EMBL" id="VJNE01000025">
    <property type="protein sequence ID" value="MZG28881.1"/>
    <property type="molecule type" value="Genomic_DNA"/>
</dbReference>
<evidence type="ECO:0000313" key="3">
    <source>
        <dbReference type="Proteomes" id="UP000472380"/>
    </source>
</evidence>
<proteinExistence type="predicted"/>
<evidence type="ECO:0000259" key="1">
    <source>
        <dbReference type="Pfam" id="PF04480"/>
    </source>
</evidence>
<protein>
    <submittedName>
        <fullName evidence="2">DUF559 domain-containing protein</fullName>
    </submittedName>
</protein>
<organism evidence="2 3">
    <name type="scientific">Adlercreutzia equolifaciens</name>
    <dbReference type="NCBI Taxonomy" id="446660"/>
    <lineage>
        <taxon>Bacteria</taxon>
        <taxon>Bacillati</taxon>
        <taxon>Actinomycetota</taxon>
        <taxon>Coriobacteriia</taxon>
        <taxon>Eggerthellales</taxon>
        <taxon>Eggerthellaceae</taxon>
        <taxon>Adlercreutzia</taxon>
    </lineage>
</organism>
<name>A0A6L8Q8F4_9ACTN</name>
<evidence type="ECO:0000313" key="2">
    <source>
        <dbReference type="EMBL" id="MZG28881.1"/>
    </source>
</evidence>
<reference evidence="2 3" key="1">
    <citation type="submission" date="2019-07" db="EMBL/GenBank/DDBJ databases">
        <title>Draft genome sequence of Adlercreutzia equolifaciens IPLA 37004, a human intestinal strain that does not produces equol from daidzein.</title>
        <authorList>
            <person name="Vazquez L."/>
            <person name="Florez A.B."/>
            <person name="Mayo B."/>
        </authorList>
    </citation>
    <scope>NUCLEOTIDE SEQUENCE [LARGE SCALE GENOMIC DNA]</scope>
    <source>
        <strain evidence="2 3">IPLA 37004</strain>
    </source>
</reference>